<dbReference type="GO" id="GO:0005737">
    <property type="term" value="C:cytoplasm"/>
    <property type="evidence" value="ECO:0007669"/>
    <property type="project" value="UniProtKB-SubCell"/>
</dbReference>
<feature type="binding site" evidence="19">
    <location>
        <position position="464"/>
    </location>
    <ligand>
        <name>phosphoenolpyruvate</name>
        <dbReference type="ChEBI" id="CHEBI:58702"/>
    </ligand>
</feature>
<dbReference type="PANTHER" id="PTHR46244:SF3">
    <property type="entry name" value="PHOSPHOENOLPYRUVATE-PROTEIN PHOSPHOTRANSFERASE"/>
    <property type="match status" value="1"/>
</dbReference>
<keyword evidence="14 17" id="KW-0418">Kinase</keyword>
<evidence type="ECO:0000256" key="2">
    <source>
        <dbReference type="ARBA" id="ARBA00001946"/>
    </source>
</evidence>
<proteinExistence type="inferred from homology"/>
<feature type="coiled-coil region" evidence="21">
    <location>
        <begin position="32"/>
        <end position="59"/>
    </location>
</feature>
<feature type="domain" description="Phosphotransferase system enzyme I N-terminal" evidence="24">
    <location>
        <begin position="2"/>
        <end position="125"/>
    </location>
</feature>
<keyword evidence="15 17" id="KW-0460">Magnesium</keyword>
<dbReference type="FunFam" id="3.20.20.60:FF:000007">
    <property type="entry name" value="Phosphoenolpyruvate-protein phosphotransferase"/>
    <property type="match status" value="1"/>
</dbReference>
<dbReference type="InterPro" id="IPR006318">
    <property type="entry name" value="PTS_EI-like"/>
</dbReference>
<dbReference type="PANTHER" id="PTHR46244">
    <property type="entry name" value="PHOSPHOENOLPYRUVATE-PROTEIN PHOSPHOTRANSFERASE"/>
    <property type="match status" value="1"/>
</dbReference>
<evidence type="ECO:0000256" key="15">
    <source>
        <dbReference type="ARBA" id="ARBA00022842"/>
    </source>
</evidence>
<evidence type="ECO:0000256" key="6">
    <source>
        <dbReference type="ARBA" id="ARBA00012232"/>
    </source>
</evidence>
<dbReference type="InterPro" id="IPR008279">
    <property type="entry name" value="PEP-util_enz_mobile_dom"/>
</dbReference>
<evidence type="ECO:0000259" key="23">
    <source>
        <dbReference type="Pfam" id="PF02896"/>
    </source>
</evidence>
<evidence type="ECO:0000259" key="24">
    <source>
        <dbReference type="Pfam" id="PF05524"/>
    </source>
</evidence>
<keyword evidence="12 17" id="KW-0598">Phosphotransferase system</keyword>
<keyword evidence="13 17" id="KW-0479">Metal-binding</keyword>
<feature type="binding site" evidence="20">
    <location>
        <position position="454"/>
    </location>
    <ligand>
        <name>Mg(2+)</name>
        <dbReference type="ChEBI" id="CHEBI:18420"/>
    </ligand>
</feature>
<dbReference type="GO" id="GO:0008965">
    <property type="term" value="F:phosphoenolpyruvate-protein phosphotransferase activity"/>
    <property type="evidence" value="ECO:0007669"/>
    <property type="project" value="UniProtKB-EC"/>
</dbReference>
<sequence length="576" mass="64974">MKGIGASQGIAIGKVFLLEKVEVIPNDTKIDMDSVEDELNRLEKAKEKTKDQLSKLYDDTIAKVGEKEASIFDAHLMLIDDPILEHKFKGYVSNNFYVAETAVRLAMNEVSHMFEELDDEYLRERAGDVIDVCTRLIYNLAEVEIVNLQDLSEEVIVVSKNLTPSDTVSMNFNKVLGFATDMGGKTSHVAIIARSLEIPAVVGMKNIFSKVENDDILIIDGCDGTVIINPTEEEITIYRSKQKELKEEKNELQKLADKEAITIDGRRVKIAANVGIEKDVYNALKNGAEAIGLYRTEFQYMDRVSLPTESELFEAYKNVAVKMGDKQVIVRTFDIGGDKHINYLNCPQEMNPFLGYRAIRLCLDRKDIFKTQLKAILRASNYGNLMIMYPMITHIEQVRQANEILNQAKLELHNQKIKFNRNIEVGIMIETPAAATIADLLIKEVDFFSIGTNDLTQYTIAVDRGNQKIEYLYNSYHPAVLRLIKKVIDESHKAGKWTGMCGEFAGDEKAAVLLLGLGLDEFSMSPTSMTKVKRIIRKCNYSSSKKIAEDLLNISSVDEVENYLDNYINNNNLKEG</sequence>
<dbReference type="Pfam" id="PF00391">
    <property type="entry name" value="PEP-utilizers"/>
    <property type="match status" value="1"/>
</dbReference>
<dbReference type="InterPro" id="IPR008731">
    <property type="entry name" value="PTS_EIN"/>
</dbReference>
<dbReference type="PRINTS" id="PR01736">
    <property type="entry name" value="PHPHTRNFRASE"/>
</dbReference>
<evidence type="ECO:0000256" key="14">
    <source>
        <dbReference type="ARBA" id="ARBA00022777"/>
    </source>
</evidence>
<dbReference type="PIRSF" id="PIRSF000732">
    <property type="entry name" value="PTS_enzyme_I"/>
    <property type="match status" value="1"/>
</dbReference>
<dbReference type="RefSeq" id="WP_281815580.1">
    <property type="nucleotide sequence ID" value="NZ_BRLB01000006.1"/>
</dbReference>
<dbReference type="SUPFAM" id="SSF52009">
    <property type="entry name" value="Phosphohistidine domain"/>
    <property type="match status" value="1"/>
</dbReference>
<comment type="similarity">
    <text evidence="5 17">Belongs to the PEP-utilizing enzyme family.</text>
</comment>
<evidence type="ECO:0000256" key="12">
    <source>
        <dbReference type="ARBA" id="ARBA00022683"/>
    </source>
</evidence>
<dbReference type="EC" id="2.7.3.9" evidence="6 17"/>
<dbReference type="InterPro" id="IPR000121">
    <property type="entry name" value="PEP_util_C"/>
</dbReference>
<dbReference type="Pfam" id="PF02896">
    <property type="entry name" value="PEP-utilizers_C"/>
    <property type="match status" value="1"/>
</dbReference>
<keyword evidence="8 17" id="KW-0813">Transport</keyword>
<keyword evidence="21" id="KW-0175">Coiled coil</keyword>
<dbReference type="InterPro" id="IPR023151">
    <property type="entry name" value="PEP_util_CS"/>
</dbReference>
<dbReference type="GO" id="GO:0009401">
    <property type="term" value="P:phosphoenolpyruvate-dependent sugar phosphotransferase system"/>
    <property type="evidence" value="ECO:0007669"/>
    <property type="project" value="UniProtKB-KW"/>
</dbReference>
<dbReference type="Proteomes" id="UP001144256">
    <property type="component" value="Unassembled WGS sequence"/>
</dbReference>
<evidence type="ECO:0000256" key="4">
    <source>
        <dbReference type="ARBA" id="ARBA00004496"/>
    </source>
</evidence>
<protein>
    <recommendedName>
        <fullName evidence="7 17">Phosphoenolpyruvate-protein phosphotransferase</fullName>
        <ecNumber evidence="6 17">2.7.3.9</ecNumber>
    </recommendedName>
    <alternativeName>
        <fullName evidence="16 17">Phosphotransferase system, enzyme I</fullName>
    </alternativeName>
</protein>
<reference evidence="25" key="1">
    <citation type="submission" date="2022-06" db="EMBL/GenBank/DDBJ databases">
        <title>Vallitalea longa sp. nov., an anaerobic bacterium isolated from marine sediment.</title>
        <authorList>
            <person name="Hirano S."/>
            <person name="Terahara T."/>
            <person name="Mori K."/>
            <person name="Hamada M."/>
            <person name="Matsumoto R."/>
            <person name="Kobayashi T."/>
        </authorList>
    </citation>
    <scope>NUCLEOTIDE SEQUENCE</scope>
    <source>
        <strain evidence="25">SH18-1</strain>
    </source>
</reference>
<comment type="cofactor">
    <cofactor evidence="2 17 20">
        <name>Mg(2+)</name>
        <dbReference type="ChEBI" id="CHEBI:18420"/>
    </cofactor>
</comment>
<dbReference type="InterPro" id="IPR040442">
    <property type="entry name" value="Pyrv_kinase-like_dom_sf"/>
</dbReference>
<comment type="subcellular location">
    <subcellularLocation>
        <location evidence="4 17">Cytoplasm</location>
    </subcellularLocation>
</comment>
<evidence type="ECO:0000256" key="3">
    <source>
        <dbReference type="ARBA" id="ARBA00002728"/>
    </source>
</evidence>
<feature type="active site" description="Tele-phosphohistidine intermediate" evidence="18">
    <location>
        <position position="188"/>
    </location>
</feature>
<dbReference type="GO" id="GO:0016301">
    <property type="term" value="F:kinase activity"/>
    <property type="evidence" value="ECO:0007669"/>
    <property type="project" value="UniProtKB-KW"/>
</dbReference>
<feature type="binding site" evidence="19">
    <location>
        <begin position="453"/>
        <end position="454"/>
    </location>
    <ligand>
        <name>phosphoenolpyruvate</name>
        <dbReference type="ChEBI" id="CHEBI:58702"/>
    </ligand>
</feature>
<feature type="binding site" evidence="19">
    <location>
        <position position="331"/>
    </location>
    <ligand>
        <name>phosphoenolpyruvate</name>
        <dbReference type="ChEBI" id="CHEBI:58702"/>
    </ligand>
</feature>
<keyword evidence="9 17" id="KW-0963">Cytoplasm</keyword>
<evidence type="ECO:0000259" key="22">
    <source>
        <dbReference type="Pfam" id="PF00391"/>
    </source>
</evidence>
<evidence type="ECO:0000256" key="18">
    <source>
        <dbReference type="PIRSR" id="PIRSR000732-1"/>
    </source>
</evidence>
<evidence type="ECO:0000313" key="26">
    <source>
        <dbReference type="Proteomes" id="UP001144256"/>
    </source>
</evidence>
<dbReference type="NCBIfam" id="TIGR01417">
    <property type="entry name" value="PTS_I_fam"/>
    <property type="match status" value="1"/>
</dbReference>
<evidence type="ECO:0000313" key="25">
    <source>
        <dbReference type="EMBL" id="GKX29864.1"/>
    </source>
</evidence>
<dbReference type="Gene3D" id="3.20.20.60">
    <property type="entry name" value="Phosphoenolpyruvate-binding domains"/>
    <property type="match status" value="1"/>
</dbReference>
<dbReference type="SUPFAM" id="SSF51621">
    <property type="entry name" value="Phosphoenolpyruvate/pyruvate domain"/>
    <property type="match status" value="1"/>
</dbReference>
<evidence type="ECO:0000256" key="9">
    <source>
        <dbReference type="ARBA" id="ARBA00022490"/>
    </source>
</evidence>
<evidence type="ECO:0000256" key="21">
    <source>
        <dbReference type="SAM" id="Coils"/>
    </source>
</evidence>
<dbReference type="Gene3D" id="1.10.274.10">
    <property type="entry name" value="PtsI, HPr-binding domain"/>
    <property type="match status" value="1"/>
</dbReference>
<accession>A0A9W5YB45</accession>
<keyword evidence="26" id="KW-1185">Reference proteome</keyword>
<comment type="caution">
    <text evidence="25">The sequence shown here is derived from an EMBL/GenBank/DDBJ whole genome shotgun (WGS) entry which is preliminary data.</text>
</comment>
<feature type="binding site" evidence="20">
    <location>
        <position position="430"/>
    </location>
    <ligand>
        <name>Mg(2+)</name>
        <dbReference type="ChEBI" id="CHEBI:18420"/>
    </ligand>
</feature>
<evidence type="ECO:0000256" key="1">
    <source>
        <dbReference type="ARBA" id="ARBA00000683"/>
    </source>
</evidence>
<gene>
    <name evidence="25" type="primary">ptsI-2</name>
    <name evidence="25" type="ORF">SH1V18_23440</name>
</gene>
<evidence type="ECO:0000256" key="16">
    <source>
        <dbReference type="ARBA" id="ARBA00033235"/>
    </source>
</evidence>
<dbReference type="AlphaFoldDB" id="A0A9W5YB45"/>
<feature type="domain" description="PEP-utilising enzyme C-terminal" evidence="23">
    <location>
        <begin position="250"/>
        <end position="540"/>
    </location>
</feature>
<dbReference type="PROSITE" id="PS00742">
    <property type="entry name" value="PEP_ENZYMES_2"/>
    <property type="match status" value="1"/>
</dbReference>
<dbReference type="Pfam" id="PF05524">
    <property type="entry name" value="PEP-utilisers_N"/>
    <property type="match status" value="1"/>
</dbReference>
<evidence type="ECO:0000256" key="20">
    <source>
        <dbReference type="PIRSR" id="PIRSR000732-3"/>
    </source>
</evidence>
<keyword evidence="11 17" id="KW-0808">Transferase</keyword>
<evidence type="ECO:0000256" key="5">
    <source>
        <dbReference type="ARBA" id="ARBA00007837"/>
    </source>
</evidence>
<evidence type="ECO:0000256" key="17">
    <source>
        <dbReference type="PIRNR" id="PIRNR000732"/>
    </source>
</evidence>
<dbReference type="InterPro" id="IPR024692">
    <property type="entry name" value="PTS_EI"/>
</dbReference>
<dbReference type="InterPro" id="IPR036637">
    <property type="entry name" value="Phosphohistidine_dom_sf"/>
</dbReference>
<organism evidence="25 26">
    <name type="scientific">Vallitalea longa</name>
    <dbReference type="NCBI Taxonomy" id="2936439"/>
    <lineage>
        <taxon>Bacteria</taxon>
        <taxon>Bacillati</taxon>
        <taxon>Bacillota</taxon>
        <taxon>Clostridia</taxon>
        <taxon>Lachnospirales</taxon>
        <taxon>Vallitaleaceae</taxon>
        <taxon>Vallitalea</taxon>
    </lineage>
</organism>
<keyword evidence="10 17" id="KW-0762">Sugar transport</keyword>
<dbReference type="GO" id="GO:0046872">
    <property type="term" value="F:metal ion binding"/>
    <property type="evidence" value="ECO:0007669"/>
    <property type="project" value="UniProtKB-KW"/>
</dbReference>
<comment type="function">
    <text evidence="3 17">General (non sugar-specific) component of the phosphoenolpyruvate-dependent sugar phosphotransferase system (sugar PTS). This major carbohydrate active-transport system catalyzes the phosphorylation of incoming sugar substrates concomitantly with their translocation across the cell membrane. Enzyme I transfers the phosphoryl group from phosphoenolpyruvate (PEP) to the phosphoryl carrier protein (HPr).</text>
</comment>
<dbReference type="Gene3D" id="3.50.30.10">
    <property type="entry name" value="Phosphohistidine domain"/>
    <property type="match status" value="1"/>
</dbReference>
<evidence type="ECO:0000256" key="7">
    <source>
        <dbReference type="ARBA" id="ARBA00016544"/>
    </source>
</evidence>
<dbReference type="InterPro" id="IPR050499">
    <property type="entry name" value="PEP-utilizing_PTS_enzyme"/>
</dbReference>
<dbReference type="EMBL" id="BRLB01000006">
    <property type="protein sequence ID" value="GKX29864.1"/>
    <property type="molecule type" value="Genomic_DNA"/>
</dbReference>
<comment type="catalytic activity">
    <reaction evidence="1 17">
        <text>L-histidyl-[protein] + phosphoenolpyruvate = N(pros)-phospho-L-histidyl-[protein] + pyruvate</text>
        <dbReference type="Rhea" id="RHEA:23880"/>
        <dbReference type="Rhea" id="RHEA-COMP:9745"/>
        <dbReference type="Rhea" id="RHEA-COMP:9746"/>
        <dbReference type="ChEBI" id="CHEBI:15361"/>
        <dbReference type="ChEBI" id="CHEBI:29979"/>
        <dbReference type="ChEBI" id="CHEBI:58702"/>
        <dbReference type="ChEBI" id="CHEBI:64837"/>
        <dbReference type="EC" id="2.7.3.9"/>
    </reaction>
</comment>
<feature type="domain" description="PEP-utilising enzyme mobile" evidence="22">
    <location>
        <begin position="152"/>
        <end position="224"/>
    </location>
</feature>
<evidence type="ECO:0000256" key="10">
    <source>
        <dbReference type="ARBA" id="ARBA00022597"/>
    </source>
</evidence>
<feature type="active site" description="Proton donor" evidence="18">
    <location>
        <position position="501"/>
    </location>
</feature>
<feature type="binding site" evidence="19">
    <location>
        <position position="295"/>
    </location>
    <ligand>
        <name>phosphoenolpyruvate</name>
        <dbReference type="ChEBI" id="CHEBI:58702"/>
    </ligand>
</feature>
<dbReference type="SUPFAM" id="SSF47831">
    <property type="entry name" value="Enzyme I of the PEP:sugar phosphotransferase system HPr-binding (sub)domain"/>
    <property type="match status" value="1"/>
</dbReference>
<evidence type="ECO:0000256" key="13">
    <source>
        <dbReference type="ARBA" id="ARBA00022723"/>
    </source>
</evidence>
<evidence type="ECO:0000256" key="8">
    <source>
        <dbReference type="ARBA" id="ARBA00022448"/>
    </source>
</evidence>
<dbReference type="InterPro" id="IPR036618">
    <property type="entry name" value="PtsI_HPr-bd_sf"/>
</dbReference>
<evidence type="ECO:0000256" key="19">
    <source>
        <dbReference type="PIRSR" id="PIRSR000732-2"/>
    </source>
</evidence>
<feature type="coiled-coil region" evidence="21">
    <location>
        <begin position="235"/>
        <end position="262"/>
    </location>
</feature>
<dbReference type="InterPro" id="IPR015813">
    <property type="entry name" value="Pyrv/PenolPyrv_kinase-like_dom"/>
</dbReference>
<evidence type="ECO:0000256" key="11">
    <source>
        <dbReference type="ARBA" id="ARBA00022679"/>
    </source>
</evidence>
<name>A0A9W5YB45_9FIRM</name>